<evidence type="ECO:0000313" key="1">
    <source>
        <dbReference type="EMBL" id="SHI40069.1"/>
    </source>
</evidence>
<proteinExistence type="predicted"/>
<accession>A0A1M6AU67</accession>
<evidence type="ECO:0000313" key="2">
    <source>
        <dbReference type="Proteomes" id="UP000184432"/>
    </source>
</evidence>
<keyword evidence="2" id="KW-1185">Reference proteome</keyword>
<dbReference type="OrthoDB" id="704518at2"/>
<dbReference type="STRING" id="570521.SAMN04488508_101480"/>
<sequence length="194" mass="22519">MKLTKTIPFFTFFLLFLQCSPEKSVKNKLSAPDGWRSEILQLPLDFAPSLAYTGVEYVEFAPGWGTEEAKDYFSYVFLWEIDQNPSLTTKKIEKELEMYYDGLMNVIAKSNDNENQIPKSKAFFEKINETTFVGKVLTYDAFITKQPVELFIIVNHTTCQKENKHLVRFDISPQPTSHPVWKKLNKVEVNIKCE</sequence>
<dbReference type="AlphaFoldDB" id="A0A1M6AU67"/>
<organism evidence="1 2">
    <name type="scientific">Aquimarina spongiae</name>
    <dbReference type="NCBI Taxonomy" id="570521"/>
    <lineage>
        <taxon>Bacteria</taxon>
        <taxon>Pseudomonadati</taxon>
        <taxon>Bacteroidota</taxon>
        <taxon>Flavobacteriia</taxon>
        <taxon>Flavobacteriales</taxon>
        <taxon>Flavobacteriaceae</taxon>
        <taxon>Aquimarina</taxon>
    </lineage>
</organism>
<reference evidence="2" key="1">
    <citation type="submission" date="2016-11" db="EMBL/GenBank/DDBJ databases">
        <authorList>
            <person name="Varghese N."/>
            <person name="Submissions S."/>
        </authorList>
    </citation>
    <scope>NUCLEOTIDE SEQUENCE [LARGE SCALE GENOMIC DNA]</scope>
    <source>
        <strain evidence="2">DSM 22623</strain>
    </source>
</reference>
<gene>
    <name evidence="1" type="ORF">SAMN04488508_101480</name>
</gene>
<dbReference type="RefSeq" id="WP_073313406.1">
    <property type="nucleotide sequence ID" value="NZ_FQYP01000001.1"/>
</dbReference>
<name>A0A1M6AU67_9FLAO</name>
<dbReference type="EMBL" id="FQYP01000001">
    <property type="protein sequence ID" value="SHI40069.1"/>
    <property type="molecule type" value="Genomic_DNA"/>
</dbReference>
<dbReference type="Proteomes" id="UP000184432">
    <property type="component" value="Unassembled WGS sequence"/>
</dbReference>
<protein>
    <submittedName>
        <fullName evidence="1">Uncharacterized protein</fullName>
    </submittedName>
</protein>